<accession>A0ACA9MBC8</accession>
<dbReference type="EMBL" id="CAJVPT010011792">
    <property type="protein sequence ID" value="CAG8582008.1"/>
    <property type="molecule type" value="Genomic_DNA"/>
</dbReference>
<comment type="caution">
    <text evidence="1">The sequence shown here is derived from an EMBL/GenBank/DDBJ whole genome shotgun (WGS) entry which is preliminary data.</text>
</comment>
<name>A0ACA9MBC8_9GLOM</name>
<keyword evidence="2" id="KW-1185">Reference proteome</keyword>
<dbReference type="Proteomes" id="UP000789525">
    <property type="component" value="Unassembled WGS sequence"/>
</dbReference>
<reference evidence="1" key="1">
    <citation type="submission" date="2021-06" db="EMBL/GenBank/DDBJ databases">
        <authorList>
            <person name="Kallberg Y."/>
            <person name="Tangrot J."/>
            <person name="Rosling A."/>
        </authorList>
    </citation>
    <scope>NUCLEOTIDE SEQUENCE</scope>
    <source>
        <strain evidence="1">CL356</strain>
    </source>
</reference>
<evidence type="ECO:0000313" key="2">
    <source>
        <dbReference type="Proteomes" id="UP000789525"/>
    </source>
</evidence>
<proteinExistence type="predicted"/>
<evidence type="ECO:0000313" key="1">
    <source>
        <dbReference type="EMBL" id="CAG8582008.1"/>
    </source>
</evidence>
<protein>
    <submittedName>
        <fullName evidence="1">14394_t:CDS:1</fullName>
    </submittedName>
</protein>
<gene>
    <name evidence="1" type="ORF">ACOLOM_LOCUS5996</name>
</gene>
<sequence length="272" mass="31289">MLLSFATFGKTYSQSFQRPLGTCSHYFYHSTSQAFTVRETSNPSTTKVYEKNENDKAKETDSSDSVTTQPFPMNPYFKAQPPLSDNFKEMVWSMFVQGNNTREIGTKMGISLKRVEAILKLKKLERDMIAQGMTIQKNFTTHMEKMLGARSILSEKPSDTYPQVGRPKFHLADEGEAFKPEDAAKILKRPPLALLEERKLKEELLRPFTLEEKIKQPQNTVEIRHDKEFTNKRFAFKFKNVGKNPGIVIRERDGRLLKTDDVPLGKSIHFTD</sequence>
<organism evidence="1 2">
    <name type="scientific">Acaulospora colombiana</name>
    <dbReference type="NCBI Taxonomy" id="27376"/>
    <lineage>
        <taxon>Eukaryota</taxon>
        <taxon>Fungi</taxon>
        <taxon>Fungi incertae sedis</taxon>
        <taxon>Mucoromycota</taxon>
        <taxon>Glomeromycotina</taxon>
        <taxon>Glomeromycetes</taxon>
        <taxon>Diversisporales</taxon>
        <taxon>Acaulosporaceae</taxon>
        <taxon>Acaulospora</taxon>
    </lineage>
</organism>